<feature type="domain" description="X8" evidence="2">
    <location>
        <begin position="44"/>
        <end position="122"/>
    </location>
</feature>
<name>A0A022QDK9_ERYGU</name>
<dbReference type="PhylomeDB" id="A0A022QDK9"/>
<dbReference type="Pfam" id="PF07983">
    <property type="entry name" value="X8"/>
    <property type="match status" value="1"/>
</dbReference>
<dbReference type="SMART" id="SM00768">
    <property type="entry name" value="X8"/>
    <property type="match status" value="1"/>
</dbReference>
<dbReference type="InterPro" id="IPR012946">
    <property type="entry name" value="X8"/>
</dbReference>
<organism evidence="3 4">
    <name type="scientific">Erythranthe guttata</name>
    <name type="common">Yellow monkey flower</name>
    <name type="synonym">Mimulus guttatus</name>
    <dbReference type="NCBI Taxonomy" id="4155"/>
    <lineage>
        <taxon>Eukaryota</taxon>
        <taxon>Viridiplantae</taxon>
        <taxon>Streptophyta</taxon>
        <taxon>Embryophyta</taxon>
        <taxon>Tracheophyta</taxon>
        <taxon>Spermatophyta</taxon>
        <taxon>Magnoliopsida</taxon>
        <taxon>eudicotyledons</taxon>
        <taxon>Gunneridae</taxon>
        <taxon>Pentapetalae</taxon>
        <taxon>asterids</taxon>
        <taxon>lamiids</taxon>
        <taxon>Lamiales</taxon>
        <taxon>Phrymaceae</taxon>
        <taxon>Erythranthe</taxon>
    </lineage>
</organism>
<dbReference type="STRING" id="4155.A0A022QDK9"/>
<sequence>MTYNIDKDVVNKINVPLFIVFDLFGVVYGYETNIEPNGHKQTVNCCISQANAPQDKLQGFIDYGCEVVDCSTIQLGGPCYDPHNVVGHASYVLDLAYKKQNSCNSDVGIITTVDHSYGSCKYP</sequence>
<keyword evidence="1" id="KW-0732">Signal</keyword>
<evidence type="ECO:0000313" key="3">
    <source>
        <dbReference type="EMBL" id="EYU26777.1"/>
    </source>
</evidence>
<evidence type="ECO:0000313" key="4">
    <source>
        <dbReference type="Proteomes" id="UP000030748"/>
    </source>
</evidence>
<evidence type="ECO:0000259" key="2">
    <source>
        <dbReference type="SMART" id="SM00768"/>
    </source>
</evidence>
<dbReference type="PANTHER" id="PTHR31044:SF52">
    <property type="entry name" value="OS01G0631500 PROTEIN"/>
    <property type="match status" value="1"/>
</dbReference>
<proteinExistence type="predicted"/>
<protein>
    <recommendedName>
        <fullName evidence="2">X8 domain-containing protein</fullName>
    </recommendedName>
</protein>
<keyword evidence="4" id="KW-1185">Reference proteome</keyword>
<evidence type="ECO:0000256" key="1">
    <source>
        <dbReference type="ARBA" id="ARBA00022729"/>
    </source>
</evidence>
<dbReference type="EMBL" id="KI631616">
    <property type="protein sequence ID" value="EYU26777.1"/>
    <property type="molecule type" value="Genomic_DNA"/>
</dbReference>
<dbReference type="GO" id="GO:0009506">
    <property type="term" value="C:plasmodesma"/>
    <property type="evidence" value="ECO:0007669"/>
    <property type="project" value="UniProtKB-ARBA"/>
</dbReference>
<reference evidence="3 4" key="1">
    <citation type="journal article" date="2013" name="Proc. Natl. Acad. Sci. U.S.A.">
        <title>Fine-scale variation in meiotic recombination in Mimulus inferred from population shotgun sequencing.</title>
        <authorList>
            <person name="Hellsten U."/>
            <person name="Wright K.M."/>
            <person name="Jenkins J."/>
            <person name="Shu S."/>
            <person name="Yuan Y."/>
            <person name="Wessler S.R."/>
            <person name="Schmutz J."/>
            <person name="Willis J.H."/>
            <person name="Rokhsar D.S."/>
        </authorList>
    </citation>
    <scope>NUCLEOTIDE SEQUENCE [LARGE SCALE GENOMIC DNA]</scope>
    <source>
        <strain evidence="4">cv. DUN x IM62</strain>
    </source>
</reference>
<accession>A0A022QDK9</accession>
<gene>
    <name evidence="3" type="ORF">MIMGU_mgv1a025778mg</name>
</gene>
<dbReference type="PANTHER" id="PTHR31044">
    <property type="entry name" value="BETA-1,3 GLUCANASE"/>
    <property type="match status" value="1"/>
</dbReference>
<dbReference type="AlphaFoldDB" id="A0A022QDK9"/>
<dbReference type="InterPro" id="IPR044788">
    <property type="entry name" value="X8_dom_prot"/>
</dbReference>
<dbReference type="Proteomes" id="UP000030748">
    <property type="component" value="Unassembled WGS sequence"/>
</dbReference>